<dbReference type="Gene3D" id="3.10.20.90">
    <property type="entry name" value="Phosphatidylinositol 3-kinase Catalytic Subunit, Chain A, domain 1"/>
    <property type="match status" value="2"/>
</dbReference>
<feature type="domain" description="Ubiquitin-like" evidence="1">
    <location>
        <begin position="78"/>
        <end position="154"/>
    </location>
</feature>
<dbReference type="SMART" id="SM00213">
    <property type="entry name" value="UBQ"/>
    <property type="match status" value="2"/>
</dbReference>
<accession>A0A015JBA7</accession>
<dbReference type="CDD" id="cd17039">
    <property type="entry name" value="Ubl_ubiquitin_like"/>
    <property type="match status" value="2"/>
</dbReference>
<evidence type="ECO:0000313" key="3">
    <source>
        <dbReference type="Proteomes" id="UP000022910"/>
    </source>
</evidence>
<dbReference type="PRINTS" id="PR00348">
    <property type="entry name" value="UBIQUITIN"/>
</dbReference>
<protein>
    <submittedName>
        <fullName evidence="2">Ubiquitin</fullName>
    </submittedName>
</protein>
<organism evidence="2 3">
    <name type="scientific">Rhizophagus irregularis (strain DAOM 197198w)</name>
    <name type="common">Glomus intraradices</name>
    <dbReference type="NCBI Taxonomy" id="1432141"/>
    <lineage>
        <taxon>Eukaryota</taxon>
        <taxon>Fungi</taxon>
        <taxon>Fungi incertae sedis</taxon>
        <taxon>Mucoromycota</taxon>
        <taxon>Glomeromycotina</taxon>
        <taxon>Glomeromycetes</taxon>
        <taxon>Glomerales</taxon>
        <taxon>Glomeraceae</taxon>
        <taxon>Rhizophagus</taxon>
    </lineage>
</organism>
<dbReference type="PANTHER" id="PTHR10666">
    <property type="entry name" value="UBIQUITIN"/>
    <property type="match status" value="1"/>
</dbReference>
<proteinExistence type="predicted"/>
<keyword evidence="3" id="KW-1185">Reference proteome</keyword>
<dbReference type="Pfam" id="PF00240">
    <property type="entry name" value="ubiquitin"/>
    <property type="match status" value="2"/>
</dbReference>
<dbReference type="PROSITE" id="PS50053">
    <property type="entry name" value="UBIQUITIN_2"/>
    <property type="match status" value="2"/>
</dbReference>
<dbReference type="InterPro" id="IPR000626">
    <property type="entry name" value="Ubiquitin-like_dom"/>
</dbReference>
<dbReference type="SUPFAM" id="SSF54236">
    <property type="entry name" value="Ubiquitin-like"/>
    <property type="match status" value="2"/>
</dbReference>
<sequence>MFNILVKAHSFKTRIDVDSNDTIQQVKHKIQERHDIDVDKQDLYLGGKKLENKRTLRYYNIGQNDSIQLNQINIPGGIEIIVKNQKNNKPTILQVKSSYTIEEVKRKYEEEDGLSANCLKFIYNGKELENHRLLSDYCIKGKDIIWLVARVNGA</sequence>
<gene>
    <name evidence="2" type="ORF">RirG_145190</name>
</gene>
<dbReference type="HOGENOM" id="CLU_010412_4_2_1"/>
<dbReference type="InterPro" id="IPR050158">
    <property type="entry name" value="Ubiquitin_ubiquitin-like"/>
</dbReference>
<dbReference type="EMBL" id="JEMT01023623">
    <property type="protein sequence ID" value="EXX64190.1"/>
    <property type="molecule type" value="Genomic_DNA"/>
</dbReference>
<comment type="caution">
    <text evidence="2">The sequence shown here is derived from an EMBL/GenBank/DDBJ whole genome shotgun (WGS) entry which is preliminary data.</text>
</comment>
<dbReference type="OrthoDB" id="2313906at2759"/>
<dbReference type="InterPro" id="IPR029071">
    <property type="entry name" value="Ubiquitin-like_domsf"/>
</dbReference>
<name>A0A015JBA7_RHIIW</name>
<evidence type="ECO:0000259" key="1">
    <source>
        <dbReference type="PROSITE" id="PS50053"/>
    </source>
</evidence>
<dbReference type="STRING" id="1432141.A0A015JBA7"/>
<feature type="domain" description="Ubiquitin-like" evidence="1">
    <location>
        <begin position="2"/>
        <end position="69"/>
    </location>
</feature>
<reference evidence="2 3" key="1">
    <citation type="submission" date="2014-02" db="EMBL/GenBank/DDBJ databases">
        <title>Single nucleus genome sequencing reveals high similarity among nuclei of an endomycorrhizal fungus.</title>
        <authorList>
            <person name="Lin K."/>
            <person name="Geurts R."/>
            <person name="Zhang Z."/>
            <person name="Limpens E."/>
            <person name="Saunders D.G."/>
            <person name="Mu D."/>
            <person name="Pang E."/>
            <person name="Cao H."/>
            <person name="Cha H."/>
            <person name="Lin T."/>
            <person name="Zhou Q."/>
            <person name="Shang Y."/>
            <person name="Li Y."/>
            <person name="Ivanov S."/>
            <person name="Sharma T."/>
            <person name="Velzen R.V."/>
            <person name="Ruijter N.D."/>
            <person name="Aanen D.K."/>
            <person name="Win J."/>
            <person name="Kamoun S."/>
            <person name="Bisseling T."/>
            <person name="Huang S."/>
        </authorList>
    </citation>
    <scope>NUCLEOTIDE SEQUENCE [LARGE SCALE GENOMIC DNA]</scope>
    <source>
        <strain evidence="3">DAOM197198w</strain>
    </source>
</reference>
<evidence type="ECO:0000313" key="2">
    <source>
        <dbReference type="EMBL" id="EXX64190.1"/>
    </source>
</evidence>
<dbReference type="Proteomes" id="UP000022910">
    <property type="component" value="Unassembled WGS sequence"/>
</dbReference>
<dbReference type="InterPro" id="IPR019956">
    <property type="entry name" value="Ubiquitin_dom"/>
</dbReference>
<dbReference type="AlphaFoldDB" id="A0A015JBA7"/>